<feature type="site" description="Interacts with tRNA" evidence="9">
    <location>
        <position position="95"/>
    </location>
</feature>
<comment type="function">
    <text evidence="9">Catalyzes the synthesis of 5,6-dihydrouridine (D), a modified base found in the D-loop of most tRNAs, via the reduction of the C5-C6 double bond in target uridines. Specifically modifies U16 in tRNAs.</text>
</comment>
<comment type="catalytic activity">
    <reaction evidence="9">
        <text>5,6-dihydrouridine(16) in tRNA + NADP(+) = uridine(16) in tRNA + NADPH + H(+)</text>
        <dbReference type="Rhea" id="RHEA:53376"/>
        <dbReference type="Rhea" id="RHEA-COMP:13543"/>
        <dbReference type="Rhea" id="RHEA-COMP:13544"/>
        <dbReference type="ChEBI" id="CHEBI:15378"/>
        <dbReference type="ChEBI" id="CHEBI:57783"/>
        <dbReference type="ChEBI" id="CHEBI:58349"/>
        <dbReference type="ChEBI" id="CHEBI:65315"/>
        <dbReference type="ChEBI" id="CHEBI:74443"/>
    </reaction>
</comment>
<dbReference type="InterPro" id="IPR035587">
    <property type="entry name" value="DUS-like_FMN-bd"/>
</dbReference>
<keyword evidence="7 9" id="KW-0694">RNA-binding</keyword>
<keyword evidence="8 9" id="KW-0560">Oxidoreductase</keyword>
<evidence type="ECO:0000256" key="3">
    <source>
        <dbReference type="ARBA" id="ARBA00022630"/>
    </source>
</evidence>
<comment type="caution">
    <text evidence="14">The sequence shown here is derived from an EMBL/GenBank/DDBJ whole genome shotgun (WGS) entry which is preliminary data.</text>
</comment>
<protein>
    <recommendedName>
        <fullName evidence="9">tRNA-dihydrouridine(16) synthase</fullName>
        <ecNumber evidence="9">1.3.1.-</ecNumber>
    </recommendedName>
    <alternativeName>
        <fullName evidence="9">U16-specific dihydrouridine synthase</fullName>
        <shortName evidence="9">U16-specific Dus</shortName>
    </alternativeName>
    <alternativeName>
        <fullName evidence="9">tRNA-dihydrouridine synthase C</fullName>
    </alternativeName>
</protein>
<dbReference type="GO" id="GO:0010181">
    <property type="term" value="F:FMN binding"/>
    <property type="evidence" value="ECO:0007669"/>
    <property type="project" value="UniProtKB-UniRule"/>
</dbReference>
<comment type="cofactor">
    <cofactor evidence="1 9 10 12">
        <name>FMN</name>
        <dbReference type="ChEBI" id="CHEBI:58210"/>
    </cofactor>
</comment>
<dbReference type="PANTHER" id="PTHR11082:SF26">
    <property type="entry name" value="TRNA-DIHYDROURIDINE(16) SYNTHASE"/>
    <property type="match status" value="1"/>
</dbReference>
<evidence type="ECO:0000256" key="8">
    <source>
        <dbReference type="ARBA" id="ARBA00023002"/>
    </source>
</evidence>
<dbReference type="SUPFAM" id="SSF51395">
    <property type="entry name" value="FMN-linked oxidoreductases"/>
    <property type="match status" value="1"/>
</dbReference>
<feature type="active site" description="Proton donor" evidence="9 11">
    <location>
        <position position="98"/>
    </location>
</feature>
<keyword evidence="3 9" id="KW-0285">Flavoprotein</keyword>
<evidence type="ECO:0000313" key="14">
    <source>
        <dbReference type="EMBL" id="MCZ0865662.1"/>
    </source>
</evidence>
<dbReference type="InterPro" id="IPR001269">
    <property type="entry name" value="DUS_fam"/>
</dbReference>
<comment type="similarity">
    <text evidence="10">Belongs to the dus family.</text>
</comment>
<evidence type="ECO:0000256" key="1">
    <source>
        <dbReference type="ARBA" id="ARBA00001917"/>
    </source>
</evidence>
<dbReference type="PROSITE" id="PS01136">
    <property type="entry name" value="UPF0034"/>
    <property type="match status" value="1"/>
</dbReference>
<feature type="binding site" evidence="9 12">
    <location>
        <position position="68"/>
    </location>
    <ligand>
        <name>FMN</name>
        <dbReference type="ChEBI" id="CHEBI:58210"/>
    </ligand>
</feature>
<evidence type="ECO:0000256" key="6">
    <source>
        <dbReference type="ARBA" id="ARBA00022857"/>
    </source>
</evidence>
<feature type="binding site" evidence="9 12">
    <location>
        <position position="139"/>
    </location>
    <ligand>
        <name>FMN</name>
        <dbReference type="ChEBI" id="CHEBI:58210"/>
    </ligand>
</feature>
<accession>A0A9J6RLS1</accession>
<dbReference type="AlphaFoldDB" id="A0A9J6RLS1"/>
<reference evidence="14 15" key="1">
    <citation type="submission" date="2022-12" db="EMBL/GenBank/DDBJ databases">
        <title>Dasania phycosphaerae sp. nov., isolated from particulate material of the south coast of Korea.</title>
        <authorList>
            <person name="Jiang Y."/>
        </authorList>
    </citation>
    <scope>NUCLEOTIDE SEQUENCE [LARGE SCALE GENOMIC DNA]</scope>
    <source>
        <strain evidence="14 15">GY-19</strain>
    </source>
</reference>
<evidence type="ECO:0000259" key="13">
    <source>
        <dbReference type="Pfam" id="PF01207"/>
    </source>
</evidence>
<evidence type="ECO:0000256" key="7">
    <source>
        <dbReference type="ARBA" id="ARBA00022884"/>
    </source>
</evidence>
<feature type="site" description="Interacts with tRNA" evidence="9">
    <location>
        <position position="283"/>
    </location>
</feature>
<evidence type="ECO:0000256" key="4">
    <source>
        <dbReference type="ARBA" id="ARBA00022643"/>
    </source>
</evidence>
<dbReference type="EC" id="1.3.1.-" evidence="9"/>
<feature type="domain" description="DUS-like FMN-binding" evidence="13">
    <location>
        <begin position="4"/>
        <end position="310"/>
    </location>
</feature>
<dbReference type="Pfam" id="PF01207">
    <property type="entry name" value="Dus"/>
    <property type="match status" value="1"/>
</dbReference>
<feature type="binding site" evidence="12">
    <location>
        <position position="168"/>
    </location>
    <ligand>
        <name>FMN</name>
        <dbReference type="ChEBI" id="CHEBI:58210"/>
    </ligand>
</feature>
<comment type="similarity">
    <text evidence="9">Belongs to the Dus family. DusC subfamily.</text>
</comment>
<dbReference type="CDD" id="cd02801">
    <property type="entry name" value="DUS_like_FMN"/>
    <property type="match status" value="1"/>
</dbReference>
<proteinExistence type="inferred from homology"/>
<dbReference type="Gene3D" id="3.20.20.70">
    <property type="entry name" value="Aldolase class I"/>
    <property type="match status" value="1"/>
</dbReference>
<dbReference type="Gene3D" id="1.20.225.30">
    <property type="entry name" value="Dihydrouridine synthase, C-terminal recognition domain"/>
    <property type="match status" value="1"/>
</dbReference>
<feature type="binding site" evidence="9 12">
    <location>
        <begin position="223"/>
        <end position="224"/>
    </location>
    <ligand>
        <name>FMN</name>
        <dbReference type="ChEBI" id="CHEBI:58210"/>
    </ligand>
</feature>
<evidence type="ECO:0000313" key="15">
    <source>
        <dbReference type="Proteomes" id="UP001069090"/>
    </source>
</evidence>
<comment type="catalytic activity">
    <reaction evidence="9">
        <text>5,6-dihydrouridine(16) in tRNA + NAD(+) = uridine(16) in tRNA + NADH + H(+)</text>
        <dbReference type="Rhea" id="RHEA:53380"/>
        <dbReference type="Rhea" id="RHEA-COMP:13543"/>
        <dbReference type="Rhea" id="RHEA-COMP:13544"/>
        <dbReference type="ChEBI" id="CHEBI:15378"/>
        <dbReference type="ChEBI" id="CHEBI:57540"/>
        <dbReference type="ChEBI" id="CHEBI:57945"/>
        <dbReference type="ChEBI" id="CHEBI:65315"/>
        <dbReference type="ChEBI" id="CHEBI:74443"/>
    </reaction>
</comment>
<evidence type="ECO:0000256" key="12">
    <source>
        <dbReference type="PIRSR" id="PIRSR006621-2"/>
    </source>
</evidence>
<organism evidence="14 15">
    <name type="scientific">Dasania phycosphaerae</name>
    <dbReference type="NCBI Taxonomy" id="2950436"/>
    <lineage>
        <taxon>Bacteria</taxon>
        <taxon>Pseudomonadati</taxon>
        <taxon>Pseudomonadota</taxon>
        <taxon>Gammaproteobacteria</taxon>
        <taxon>Cellvibrionales</taxon>
        <taxon>Spongiibacteraceae</taxon>
        <taxon>Dasania</taxon>
    </lineage>
</organism>
<dbReference type="PIRSF" id="PIRSF006621">
    <property type="entry name" value="Dus"/>
    <property type="match status" value="1"/>
</dbReference>
<evidence type="ECO:0000256" key="11">
    <source>
        <dbReference type="PIRSR" id="PIRSR006621-1"/>
    </source>
</evidence>
<evidence type="ECO:0000256" key="5">
    <source>
        <dbReference type="ARBA" id="ARBA00022694"/>
    </source>
</evidence>
<feature type="site" description="Interacts with tRNA" evidence="9">
    <location>
        <position position="176"/>
    </location>
</feature>
<evidence type="ECO:0000256" key="2">
    <source>
        <dbReference type="ARBA" id="ARBA00022555"/>
    </source>
</evidence>
<gene>
    <name evidence="9" type="primary">dusC</name>
    <name evidence="14" type="ORF">O0V09_10640</name>
</gene>
<dbReference type="GO" id="GO:0017150">
    <property type="term" value="F:tRNA dihydrouridine synthase activity"/>
    <property type="evidence" value="ECO:0007669"/>
    <property type="project" value="UniProtKB-UniRule"/>
</dbReference>
<keyword evidence="4 9" id="KW-0288">FMN</keyword>
<keyword evidence="5 9" id="KW-0819">tRNA processing</keyword>
<feature type="site" description="Interacts with tRNA; defines subfamily-specific binding signature" evidence="9">
    <location>
        <position position="278"/>
    </location>
</feature>
<keyword evidence="12" id="KW-0547">Nucleotide-binding</keyword>
<dbReference type="InterPro" id="IPR042270">
    <property type="entry name" value="DusC_C"/>
</dbReference>
<keyword evidence="6 9" id="KW-0521">NADP</keyword>
<dbReference type="Proteomes" id="UP001069090">
    <property type="component" value="Unassembled WGS sequence"/>
</dbReference>
<feature type="site" description="Interacts with tRNA; defines subfamily-specific binding signature" evidence="9">
    <location>
        <position position="35"/>
    </location>
</feature>
<dbReference type="HAMAP" id="MF_02043">
    <property type="entry name" value="DusC_subfam"/>
    <property type="match status" value="1"/>
</dbReference>
<keyword evidence="2 9" id="KW-0820">tRNA-binding</keyword>
<dbReference type="InterPro" id="IPR018517">
    <property type="entry name" value="tRNA_hU_synthase_CS"/>
</dbReference>
<feature type="site" description="Interacts with tRNA; defines subfamily-specific binding signature" evidence="9">
    <location>
        <position position="299"/>
    </location>
</feature>
<feature type="site" description="Interacts with tRNA; defines subfamily-specific binding signature" evidence="9">
    <location>
        <position position="276"/>
    </location>
</feature>
<evidence type="ECO:0000256" key="9">
    <source>
        <dbReference type="HAMAP-Rule" id="MF_02043"/>
    </source>
</evidence>
<dbReference type="GO" id="GO:0000049">
    <property type="term" value="F:tRNA binding"/>
    <property type="evidence" value="ECO:0007669"/>
    <property type="project" value="UniProtKB-UniRule"/>
</dbReference>
<sequence>MRIMLAPMEGVVDHTMRDMLTRIGGIDRCVTEFVRVTNQLLPRRVFYRLCPELKQGGTTPSGVPVYVQLLGGQPDPMAANAHRAAELGAPGIDINFGCPAKTVNRNDGGSVLLREPQRLYNIVSAIRSAVPTATPVTAKIRLGFEDHSLLADITDAIFAAGANELTIHARTKVDGYKPPAYWQHIHAIQAKAKIPVIANGEIWTPQDYQRCLIESGCQDVMLGRGLLTRPDLARQIQTLNRGETVTSMCWSDIAQHLAQFSLVTEEMYEAKYVGSRVKQWLSYLRQAHPMGQQLFEQVKRMRCPQEIYQTIEQHREHYLLTKAV</sequence>
<dbReference type="EMBL" id="JAPTGG010000008">
    <property type="protein sequence ID" value="MCZ0865662.1"/>
    <property type="molecule type" value="Genomic_DNA"/>
</dbReference>
<name>A0A9J6RLS1_9GAMM</name>
<dbReference type="InterPro" id="IPR013785">
    <property type="entry name" value="Aldolase_TIM"/>
</dbReference>
<keyword evidence="15" id="KW-1185">Reference proteome</keyword>
<dbReference type="GO" id="GO:0050660">
    <property type="term" value="F:flavin adenine dinucleotide binding"/>
    <property type="evidence" value="ECO:0007669"/>
    <property type="project" value="InterPro"/>
</dbReference>
<dbReference type="InterPro" id="IPR032886">
    <property type="entry name" value="DusC"/>
</dbReference>
<dbReference type="PANTHER" id="PTHR11082">
    <property type="entry name" value="TRNA-DIHYDROURIDINE SYNTHASE"/>
    <property type="match status" value="1"/>
</dbReference>
<dbReference type="RefSeq" id="WP_258331807.1">
    <property type="nucleotide sequence ID" value="NZ_JAPTGG010000008.1"/>
</dbReference>
<evidence type="ECO:0000256" key="10">
    <source>
        <dbReference type="PIRNR" id="PIRNR006621"/>
    </source>
</evidence>
<feature type="binding site" evidence="9">
    <location>
        <begin position="199"/>
        <end position="201"/>
    </location>
    <ligand>
        <name>FMN</name>
        <dbReference type="ChEBI" id="CHEBI:58210"/>
    </ligand>
</feature>